<evidence type="ECO:0000313" key="7">
    <source>
        <dbReference type="Proteomes" id="UP000220251"/>
    </source>
</evidence>
<dbReference type="Pfam" id="PF01196">
    <property type="entry name" value="Ribosomal_L17"/>
    <property type="match status" value="1"/>
</dbReference>
<accession>A0A0H5DQL8</accession>
<dbReference type="OrthoDB" id="9809073at2"/>
<evidence type="ECO:0000256" key="2">
    <source>
        <dbReference type="ARBA" id="ARBA00022980"/>
    </source>
</evidence>
<dbReference type="HAMAP" id="MF_01368">
    <property type="entry name" value="Ribosomal_bL17"/>
    <property type="match status" value="1"/>
</dbReference>
<dbReference type="EMBL" id="CWGJ01000006">
    <property type="protein sequence ID" value="CRX37869.1"/>
    <property type="molecule type" value="Genomic_DNA"/>
</dbReference>
<proteinExistence type="inferred from homology"/>
<dbReference type="PANTHER" id="PTHR14413:SF16">
    <property type="entry name" value="LARGE RIBOSOMAL SUBUNIT PROTEIN BL17M"/>
    <property type="match status" value="1"/>
</dbReference>
<evidence type="ECO:0000313" key="6">
    <source>
        <dbReference type="EMBL" id="CRX37869.1"/>
    </source>
</evidence>
<name>A0A0H5DQL8_9BACT</name>
<evidence type="ECO:0000256" key="5">
    <source>
        <dbReference type="RuleBase" id="RU000660"/>
    </source>
</evidence>
<comment type="subunit">
    <text evidence="4">Part of the 50S ribosomal subunit. Contacts protein L32.</text>
</comment>
<reference evidence="7" key="1">
    <citation type="submission" date="2015-06" db="EMBL/GenBank/DDBJ databases">
        <authorList>
            <person name="Bertelli C."/>
        </authorList>
    </citation>
    <scope>NUCLEOTIDE SEQUENCE [LARGE SCALE GENOMIC DNA]</scope>
    <source>
        <strain evidence="7">CRIB-30</strain>
    </source>
</reference>
<keyword evidence="2 4" id="KW-0689">Ribosomal protein</keyword>
<dbReference type="GO" id="GO:0006412">
    <property type="term" value="P:translation"/>
    <property type="evidence" value="ECO:0007669"/>
    <property type="project" value="UniProtKB-UniRule"/>
</dbReference>
<evidence type="ECO:0000256" key="3">
    <source>
        <dbReference type="ARBA" id="ARBA00023274"/>
    </source>
</evidence>
<evidence type="ECO:0000256" key="4">
    <source>
        <dbReference type="HAMAP-Rule" id="MF_01368"/>
    </source>
</evidence>
<protein>
    <recommendedName>
        <fullName evidence="4">Large ribosomal subunit protein bL17</fullName>
    </recommendedName>
</protein>
<dbReference type="InterPro" id="IPR000456">
    <property type="entry name" value="Ribosomal_bL17"/>
</dbReference>
<dbReference type="SUPFAM" id="SSF64263">
    <property type="entry name" value="Prokaryotic ribosomal protein L17"/>
    <property type="match status" value="1"/>
</dbReference>
<sequence>MRHLKQSKKLGRTTQHRRCMFANMLKSLIENERITTTVPKAKQLKRYADKMITLAKKNTLATRRKAIAELMIQYNALTPKEAREAKAGNTAAYNTDRKVIDKLFSQLGVRFADRQGGYTRIVRTANRPGDNAETCIIEYLPN</sequence>
<dbReference type="GO" id="GO:0022625">
    <property type="term" value="C:cytosolic large ribosomal subunit"/>
    <property type="evidence" value="ECO:0007669"/>
    <property type="project" value="TreeGrafter"/>
</dbReference>
<organism evidence="6 7">
    <name type="scientific">Estrella lausannensis</name>
    <dbReference type="NCBI Taxonomy" id="483423"/>
    <lineage>
        <taxon>Bacteria</taxon>
        <taxon>Pseudomonadati</taxon>
        <taxon>Chlamydiota</taxon>
        <taxon>Chlamydiia</taxon>
        <taxon>Parachlamydiales</taxon>
        <taxon>Candidatus Criblamydiaceae</taxon>
        <taxon>Estrella</taxon>
    </lineage>
</organism>
<dbReference type="PROSITE" id="PS01167">
    <property type="entry name" value="RIBOSOMAL_L17"/>
    <property type="match status" value="1"/>
</dbReference>
<dbReference type="RefSeq" id="WP_098037717.1">
    <property type="nucleotide sequence ID" value="NZ_CWGJ01000006.1"/>
</dbReference>
<dbReference type="NCBIfam" id="TIGR00059">
    <property type="entry name" value="L17"/>
    <property type="match status" value="1"/>
</dbReference>
<keyword evidence="7" id="KW-1185">Reference proteome</keyword>
<evidence type="ECO:0000256" key="1">
    <source>
        <dbReference type="ARBA" id="ARBA00008777"/>
    </source>
</evidence>
<gene>
    <name evidence="4 6" type="primary">rplQ</name>
    <name evidence="6" type="ORF">ELAC_0514</name>
</gene>
<dbReference type="PANTHER" id="PTHR14413">
    <property type="entry name" value="RIBOSOMAL PROTEIN L17"/>
    <property type="match status" value="1"/>
</dbReference>
<comment type="similarity">
    <text evidence="1 4 5">Belongs to the bacterial ribosomal protein bL17 family.</text>
</comment>
<dbReference type="Proteomes" id="UP000220251">
    <property type="component" value="Unassembled WGS sequence"/>
</dbReference>
<dbReference type="InterPro" id="IPR047859">
    <property type="entry name" value="Ribosomal_bL17_CS"/>
</dbReference>
<dbReference type="AlphaFoldDB" id="A0A0H5DQL8"/>
<keyword evidence="3 4" id="KW-0687">Ribonucleoprotein</keyword>
<dbReference type="InterPro" id="IPR036373">
    <property type="entry name" value="Ribosomal_bL17_sf"/>
</dbReference>
<dbReference type="Gene3D" id="3.90.1030.10">
    <property type="entry name" value="Ribosomal protein L17"/>
    <property type="match status" value="1"/>
</dbReference>
<dbReference type="GO" id="GO:0003735">
    <property type="term" value="F:structural constituent of ribosome"/>
    <property type="evidence" value="ECO:0007669"/>
    <property type="project" value="InterPro"/>
</dbReference>